<proteinExistence type="inferred from homology"/>
<dbReference type="Proteomes" id="UP001234787">
    <property type="component" value="Unassembled WGS sequence"/>
</dbReference>
<keyword evidence="7 8" id="KW-0624">Polysaccharide degradation</keyword>
<dbReference type="EMBL" id="BSEH01000187">
    <property type="protein sequence ID" value="GLJ57756.1"/>
    <property type="molecule type" value="Genomic_DNA"/>
</dbReference>
<dbReference type="InterPro" id="IPR018221">
    <property type="entry name" value="Glyco_hydro_9_His_AS"/>
</dbReference>
<dbReference type="PROSITE" id="PS00592">
    <property type="entry name" value="GH9_2"/>
    <property type="match status" value="1"/>
</dbReference>
<evidence type="ECO:0000256" key="8">
    <source>
        <dbReference type="PROSITE-ProRule" id="PRU10059"/>
    </source>
</evidence>
<sequence length="490" mass="55064">MAKAMEALLAVVLLLFCGEWQVVRGEFDYRDALSKSILFLEAQRSGKLPQSQRVKWRGDSGLTDGKLQNVDLAGGYYDAGDNVKYGLPMAFTITTLAWGTLDYGKELKAAGEIQNARDAIRWGTDYFLKASATPNELWVQVGDPQADHNCWERPEDMDTPRSLYKIDKDTPGSEIAAETAAALAASSIVFRFTNPRYSHLLLQRSQSLFSFADRYKGTYGGECPFYCSVSGYNDELLWAASWLYRATKSSYYSNYIIQHDDVKAYVNEFNWDLKYAGVQVLLTDLYFQGEAQFSAYRSNAERFVCSLLPGSPIRSVKTTPGGLLYVRDGANTQYVTSAAFLMARYSDLLSAKKRTLSCGNTLFKPNDVMGFAKLQIDYLLGRNPLGISYMVGYGSKYPRQPHHRGASVVSIHQQRRKIKCIEGFMNWFHKDSSNPNTLIGAIVGGPDKYDRFVDLRTKSSMLEPTTYINSPLVGVLAKLYRMTCKTNRQC</sequence>
<protein>
    <recommendedName>
        <fullName evidence="9">Endoglucanase</fullName>
        <ecNumber evidence="9">3.2.1.4</ecNumber>
    </recommendedName>
</protein>
<dbReference type="InterPro" id="IPR001701">
    <property type="entry name" value="Glyco_hydro_9"/>
</dbReference>
<feature type="signal peptide" evidence="9">
    <location>
        <begin position="1"/>
        <end position="25"/>
    </location>
</feature>
<keyword evidence="3 8" id="KW-0378">Hydrolase</keyword>
<dbReference type="InterPro" id="IPR008928">
    <property type="entry name" value="6-hairpin_glycosidase_sf"/>
</dbReference>
<comment type="caution">
    <text evidence="11">The sequence shown here is derived from an EMBL/GenBank/DDBJ whole genome shotgun (WGS) entry which is preliminary data.</text>
</comment>
<evidence type="ECO:0000256" key="9">
    <source>
        <dbReference type="RuleBase" id="RU361166"/>
    </source>
</evidence>
<evidence type="ECO:0000256" key="5">
    <source>
        <dbReference type="ARBA" id="ARBA00023277"/>
    </source>
</evidence>
<keyword evidence="4 9" id="KW-0136">Cellulose degradation</keyword>
<reference evidence="11" key="1">
    <citation type="submission" date="2022-12" db="EMBL/GenBank/DDBJ databases">
        <title>Chromosome-Level Genome Assembly of Japanese Cedar (Cryptomeriajaponica D. Don).</title>
        <authorList>
            <person name="Fujino T."/>
            <person name="Yamaguchi K."/>
            <person name="Yokoyama T."/>
            <person name="Hamanaka T."/>
            <person name="Harazono Y."/>
            <person name="Kamada H."/>
            <person name="Kobayashi W."/>
            <person name="Ujino-Ihara T."/>
            <person name="Uchiyama K."/>
            <person name="Matsumoto A."/>
            <person name="Izuno A."/>
            <person name="Tsumura Y."/>
            <person name="Toyoda A."/>
            <person name="Shigenobu S."/>
            <person name="Moriguchi Y."/>
            <person name="Ueno S."/>
            <person name="Kasahara M."/>
        </authorList>
    </citation>
    <scope>NUCLEOTIDE SEQUENCE</scope>
</reference>
<comment type="similarity">
    <text evidence="2 8 9">Belongs to the glycosyl hydrolase 9 (cellulase E) family.</text>
</comment>
<gene>
    <name evidence="11" type="ORF">SUGI_1372080</name>
</gene>
<dbReference type="FunFam" id="1.50.10.10:FF:000020">
    <property type="entry name" value="Endoglucanase"/>
    <property type="match status" value="1"/>
</dbReference>
<evidence type="ECO:0000313" key="12">
    <source>
        <dbReference type="Proteomes" id="UP001234787"/>
    </source>
</evidence>
<dbReference type="PANTHER" id="PTHR22298">
    <property type="entry name" value="ENDO-1,4-BETA-GLUCANASE"/>
    <property type="match status" value="1"/>
</dbReference>
<comment type="catalytic activity">
    <reaction evidence="1 9">
        <text>Endohydrolysis of (1-&gt;4)-beta-D-glucosidic linkages in cellulose, lichenin and cereal beta-D-glucans.</text>
        <dbReference type="EC" id="3.2.1.4"/>
    </reaction>
</comment>
<dbReference type="GO" id="GO:0030245">
    <property type="term" value="P:cellulose catabolic process"/>
    <property type="evidence" value="ECO:0007669"/>
    <property type="project" value="UniProtKB-KW"/>
</dbReference>
<name>A0AAD3NQ66_CRYJA</name>
<dbReference type="AlphaFoldDB" id="A0AAD3NQ66"/>
<feature type="active site" evidence="8">
    <location>
        <position position="402"/>
    </location>
</feature>
<evidence type="ECO:0000256" key="6">
    <source>
        <dbReference type="ARBA" id="ARBA00023295"/>
    </source>
</evidence>
<evidence type="ECO:0000256" key="2">
    <source>
        <dbReference type="ARBA" id="ARBA00007072"/>
    </source>
</evidence>
<keyword evidence="5 8" id="KW-0119">Carbohydrate metabolism</keyword>
<evidence type="ECO:0000256" key="4">
    <source>
        <dbReference type="ARBA" id="ARBA00023001"/>
    </source>
</evidence>
<organism evidence="11 12">
    <name type="scientific">Cryptomeria japonica</name>
    <name type="common">Japanese cedar</name>
    <name type="synonym">Cupressus japonica</name>
    <dbReference type="NCBI Taxonomy" id="3369"/>
    <lineage>
        <taxon>Eukaryota</taxon>
        <taxon>Viridiplantae</taxon>
        <taxon>Streptophyta</taxon>
        <taxon>Embryophyta</taxon>
        <taxon>Tracheophyta</taxon>
        <taxon>Spermatophyta</taxon>
        <taxon>Pinopsida</taxon>
        <taxon>Pinidae</taxon>
        <taxon>Conifers II</taxon>
        <taxon>Cupressales</taxon>
        <taxon>Cupressaceae</taxon>
        <taxon>Cryptomeria</taxon>
    </lineage>
</organism>
<keyword evidence="9" id="KW-0732">Signal</keyword>
<evidence type="ECO:0000313" key="11">
    <source>
        <dbReference type="EMBL" id="GLJ57756.1"/>
    </source>
</evidence>
<feature type="chain" id="PRO_5041780782" description="Endoglucanase" evidence="9">
    <location>
        <begin position="26"/>
        <end position="490"/>
    </location>
</feature>
<dbReference type="SUPFAM" id="SSF48208">
    <property type="entry name" value="Six-hairpin glycosidases"/>
    <property type="match status" value="1"/>
</dbReference>
<feature type="domain" description="Glycoside hydrolase family 9" evidence="10">
    <location>
        <begin position="29"/>
        <end position="476"/>
    </location>
</feature>
<evidence type="ECO:0000256" key="3">
    <source>
        <dbReference type="ARBA" id="ARBA00022801"/>
    </source>
</evidence>
<dbReference type="EC" id="3.2.1.4" evidence="9"/>
<accession>A0AAD3NQ66</accession>
<dbReference type="Pfam" id="PF00759">
    <property type="entry name" value="Glyco_hydro_9"/>
    <property type="match status" value="1"/>
</dbReference>
<keyword evidence="6 8" id="KW-0326">Glycosidase</keyword>
<evidence type="ECO:0000259" key="10">
    <source>
        <dbReference type="Pfam" id="PF00759"/>
    </source>
</evidence>
<dbReference type="Gene3D" id="1.50.10.10">
    <property type="match status" value="1"/>
</dbReference>
<evidence type="ECO:0000256" key="1">
    <source>
        <dbReference type="ARBA" id="ARBA00000966"/>
    </source>
</evidence>
<keyword evidence="12" id="KW-1185">Reference proteome</keyword>
<evidence type="ECO:0000256" key="7">
    <source>
        <dbReference type="ARBA" id="ARBA00023326"/>
    </source>
</evidence>
<dbReference type="GO" id="GO:0008810">
    <property type="term" value="F:cellulase activity"/>
    <property type="evidence" value="ECO:0007669"/>
    <property type="project" value="UniProtKB-EC"/>
</dbReference>
<dbReference type="InterPro" id="IPR012341">
    <property type="entry name" value="6hp_glycosidase-like_sf"/>
</dbReference>